<sequence>MAQQEWLYGIHALESVIQREPERLIELFVLKGRDDKSIHSIVNQARKFGASVQFCQRKTLDDKVEGGQHQGVVAKVKPAKLFSENDLASIVEAKLESGKNPFLLILDGVTDPHNLGACLRTADAAGVDAVVVPKDKSAALTPVVRKVACGAADVIPLVQVTNLARTLRDLQQAGVWIVGTAGEAEHNIYDCKLSGPMALVMGAEGKGMRRLTREHCDELIKLPMAGSVSSLNVSVATGVCLYEIVRQRN</sequence>
<comment type="similarity">
    <text evidence="6">Belongs to the class IV-like SAM-binding methyltransferase superfamily. RNA methyltransferase TrmH family. RlmB subfamily.</text>
</comment>
<dbReference type="Gene3D" id="3.40.1280.10">
    <property type="match status" value="1"/>
</dbReference>
<dbReference type="RefSeq" id="WP_235313420.1">
    <property type="nucleotide sequence ID" value="NZ_JAKGAS010000008.1"/>
</dbReference>
<dbReference type="NCBIfam" id="NF008386">
    <property type="entry name" value="PRK11181.1"/>
    <property type="match status" value="1"/>
</dbReference>
<evidence type="ECO:0000256" key="5">
    <source>
        <dbReference type="ARBA" id="ARBA00022691"/>
    </source>
</evidence>
<evidence type="ECO:0000313" key="9">
    <source>
        <dbReference type="Proteomes" id="UP001521137"/>
    </source>
</evidence>
<reference evidence="8 9" key="1">
    <citation type="submission" date="2022-01" db="EMBL/GenBank/DDBJ databases">
        <title>Paraglaciecola sp. G1-23.</title>
        <authorList>
            <person name="Jin M.S."/>
            <person name="Han D.M."/>
            <person name="Kim H.M."/>
            <person name="Jeon C.O."/>
        </authorList>
    </citation>
    <scope>NUCLEOTIDE SEQUENCE [LARGE SCALE GENOMIC DNA]</scope>
    <source>
        <strain evidence="8 9">G1-23</strain>
    </source>
</reference>
<feature type="binding site" evidence="6">
    <location>
        <position position="231"/>
    </location>
    <ligand>
        <name>S-adenosyl-L-methionine</name>
        <dbReference type="ChEBI" id="CHEBI:59789"/>
    </ligand>
</feature>
<dbReference type="InterPro" id="IPR024915">
    <property type="entry name" value="23S_rRNA_MeTrfase_RlmB"/>
</dbReference>
<dbReference type="Proteomes" id="UP001521137">
    <property type="component" value="Unassembled WGS sequence"/>
</dbReference>
<organism evidence="8 9">
    <name type="scientific">Paraglaciecola algarum</name>
    <dbReference type="NCBI Taxonomy" id="3050085"/>
    <lineage>
        <taxon>Bacteria</taxon>
        <taxon>Pseudomonadati</taxon>
        <taxon>Pseudomonadota</taxon>
        <taxon>Gammaproteobacteria</taxon>
        <taxon>Alteromonadales</taxon>
        <taxon>Alteromonadaceae</taxon>
        <taxon>Paraglaciecola</taxon>
    </lineage>
</organism>
<keyword evidence="2 6" id="KW-0698">rRNA processing</keyword>
<dbReference type="InterPro" id="IPR029028">
    <property type="entry name" value="Alpha/beta_knot_MTases"/>
</dbReference>
<evidence type="ECO:0000256" key="3">
    <source>
        <dbReference type="ARBA" id="ARBA00022603"/>
    </source>
</evidence>
<proteinExistence type="inferred from homology"/>
<dbReference type="InterPro" id="IPR004441">
    <property type="entry name" value="rRNA_MeTrfase_TrmH"/>
</dbReference>
<name>A0ABS9DCE5_9ALTE</name>
<feature type="binding site" evidence="6">
    <location>
        <position position="222"/>
    </location>
    <ligand>
        <name>S-adenosyl-L-methionine</name>
        <dbReference type="ChEBI" id="CHEBI:59789"/>
    </ligand>
</feature>
<dbReference type="PANTHER" id="PTHR46429:SF1">
    <property type="entry name" value="23S RRNA (GUANOSINE-2'-O-)-METHYLTRANSFERASE RLMB"/>
    <property type="match status" value="1"/>
</dbReference>
<dbReference type="HAMAP" id="MF_01887">
    <property type="entry name" value="23SrRNA_methyltr_B"/>
    <property type="match status" value="1"/>
</dbReference>
<keyword evidence="1 6" id="KW-0963">Cytoplasm</keyword>
<dbReference type="NCBIfam" id="TIGR00186">
    <property type="entry name" value="rRNA_methyl_3"/>
    <property type="match status" value="1"/>
</dbReference>
<dbReference type="InterPro" id="IPR001537">
    <property type="entry name" value="SpoU_MeTrfase"/>
</dbReference>
<dbReference type="GO" id="GO:0008168">
    <property type="term" value="F:methyltransferase activity"/>
    <property type="evidence" value="ECO:0007669"/>
    <property type="project" value="UniProtKB-KW"/>
</dbReference>
<evidence type="ECO:0000256" key="6">
    <source>
        <dbReference type="HAMAP-Rule" id="MF_01887"/>
    </source>
</evidence>
<dbReference type="InterPro" id="IPR029064">
    <property type="entry name" value="Ribosomal_eL30-like_sf"/>
</dbReference>
<keyword evidence="9" id="KW-1185">Reference proteome</keyword>
<dbReference type="SUPFAM" id="SSF75217">
    <property type="entry name" value="alpha/beta knot"/>
    <property type="match status" value="1"/>
</dbReference>
<dbReference type="Pfam" id="PF08032">
    <property type="entry name" value="SpoU_sub_bind"/>
    <property type="match status" value="1"/>
</dbReference>
<dbReference type="GO" id="GO:0032259">
    <property type="term" value="P:methylation"/>
    <property type="evidence" value="ECO:0007669"/>
    <property type="project" value="UniProtKB-KW"/>
</dbReference>
<dbReference type="SMART" id="SM00967">
    <property type="entry name" value="SpoU_sub_bind"/>
    <property type="match status" value="1"/>
</dbReference>
<dbReference type="PANTHER" id="PTHR46429">
    <property type="entry name" value="23S RRNA (GUANOSINE-2'-O-)-METHYLTRANSFERASE RLMB"/>
    <property type="match status" value="1"/>
</dbReference>
<accession>A0ABS9DCE5</accession>
<dbReference type="InterPro" id="IPR013123">
    <property type="entry name" value="SpoU_subst-bd"/>
</dbReference>
<dbReference type="Gene3D" id="3.30.1330.30">
    <property type="match status" value="1"/>
</dbReference>
<dbReference type="SUPFAM" id="SSF55315">
    <property type="entry name" value="L30e-like"/>
    <property type="match status" value="1"/>
</dbReference>
<protein>
    <recommendedName>
        <fullName evidence="6">23S rRNA (guanosine-2'-O-)-methyltransferase RlmB</fullName>
        <ecNumber evidence="6">2.1.1.185</ecNumber>
    </recommendedName>
    <alternativeName>
        <fullName evidence="6">23S rRNA (guanosine2251 2'-O)-methyltransferase</fullName>
    </alternativeName>
    <alternativeName>
        <fullName evidence="6">23S rRNA Gm2251 2'-O-methyltransferase</fullName>
    </alternativeName>
</protein>
<evidence type="ECO:0000259" key="7">
    <source>
        <dbReference type="SMART" id="SM00967"/>
    </source>
</evidence>
<comment type="function">
    <text evidence="6">Specifically methylates the ribose of guanosine 2251 in 23S rRNA.</text>
</comment>
<gene>
    <name evidence="6 8" type="primary">rlmB</name>
    <name evidence="8" type="ORF">L0668_14450</name>
</gene>
<dbReference type="Pfam" id="PF00588">
    <property type="entry name" value="SpoU_methylase"/>
    <property type="match status" value="1"/>
</dbReference>
<dbReference type="CDD" id="cd18103">
    <property type="entry name" value="SpoU-like_RlmB"/>
    <property type="match status" value="1"/>
</dbReference>
<keyword evidence="4 6" id="KW-0808">Transferase</keyword>
<evidence type="ECO:0000313" key="8">
    <source>
        <dbReference type="EMBL" id="MCF2949316.1"/>
    </source>
</evidence>
<comment type="caution">
    <text evidence="8">The sequence shown here is derived from an EMBL/GenBank/DDBJ whole genome shotgun (WGS) entry which is preliminary data.</text>
</comment>
<comment type="subcellular location">
    <subcellularLocation>
        <location evidence="6">Cytoplasm</location>
    </subcellularLocation>
</comment>
<keyword evidence="3 6" id="KW-0489">Methyltransferase</keyword>
<feature type="domain" description="RNA 2-O ribose methyltransferase substrate binding" evidence="7">
    <location>
        <begin position="6"/>
        <end position="82"/>
    </location>
</feature>
<feature type="binding site" evidence="6">
    <location>
        <position position="202"/>
    </location>
    <ligand>
        <name>S-adenosyl-L-methionine</name>
        <dbReference type="ChEBI" id="CHEBI:59789"/>
    </ligand>
</feature>
<dbReference type="EC" id="2.1.1.185" evidence="6"/>
<evidence type="ECO:0000256" key="2">
    <source>
        <dbReference type="ARBA" id="ARBA00022552"/>
    </source>
</evidence>
<dbReference type="EMBL" id="JAKGAS010000008">
    <property type="protein sequence ID" value="MCF2949316.1"/>
    <property type="molecule type" value="Genomic_DNA"/>
</dbReference>
<evidence type="ECO:0000256" key="4">
    <source>
        <dbReference type="ARBA" id="ARBA00022679"/>
    </source>
</evidence>
<evidence type="ECO:0000256" key="1">
    <source>
        <dbReference type="ARBA" id="ARBA00022490"/>
    </source>
</evidence>
<comment type="catalytic activity">
    <reaction evidence="6">
        <text>guanosine(2251) in 23S rRNA + S-adenosyl-L-methionine = 2'-O-methylguanosine(2251) in 23S rRNA + S-adenosyl-L-homocysteine + H(+)</text>
        <dbReference type="Rhea" id="RHEA:24140"/>
        <dbReference type="Rhea" id="RHEA-COMP:10239"/>
        <dbReference type="Rhea" id="RHEA-COMP:10241"/>
        <dbReference type="ChEBI" id="CHEBI:15378"/>
        <dbReference type="ChEBI" id="CHEBI:57856"/>
        <dbReference type="ChEBI" id="CHEBI:59789"/>
        <dbReference type="ChEBI" id="CHEBI:74269"/>
        <dbReference type="ChEBI" id="CHEBI:74445"/>
        <dbReference type="EC" id="2.1.1.185"/>
    </reaction>
</comment>
<dbReference type="InterPro" id="IPR029026">
    <property type="entry name" value="tRNA_m1G_MTases_N"/>
</dbReference>
<keyword evidence="5 6" id="KW-0949">S-adenosyl-L-methionine</keyword>